<dbReference type="HOGENOM" id="CLU_2567814_0_0_9"/>
<name>D8GSQ0_CLOLD</name>
<evidence type="ECO:0000313" key="3">
    <source>
        <dbReference type="Proteomes" id="UP000001656"/>
    </source>
</evidence>
<reference evidence="2 3" key="1">
    <citation type="journal article" date="2010" name="Proc. Natl. Acad. Sci. U.S.A.">
        <title>Clostridium ljungdahlii represents a microbial production platform based on syngas.</title>
        <authorList>
            <person name="Kopke M."/>
            <person name="Held C."/>
            <person name="Hujer S."/>
            <person name="Liesegang H."/>
            <person name="Wiezer A."/>
            <person name="Wollherr A."/>
            <person name="Ehrenreich A."/>
            <person name="Liebl W."/>
            <person name="Gottschalk G."/>
            <person name="Durre P."/>
        </authorList>
    </citation>
    <scope>NUCLEOTIDE SEQUENCE [LARGE SCALE GENOMIC DNA]</scope>
    <source>
        <strain evidence="3">ATCC 55383 / DSM 13528 / PETC</strain>
    </source>
</reference>
<dbReference type="RefSeq" id="WP_013238067.1">
    <property type="nucleotide sequence ID" value="NC_014328.1"/>
</dbReference>
<evidence type="ECO:0000313" key="2">
    <source>
        <dbReference type="EMBL" id="ADK14470.1"/>
    </source>
</evidence>
<dbReference type="Gene3D" id="1.20.1250.20">
    <property type="entry name" value="MFS general substrate transporter like domains"/>
    <property type="match status" value="1"/>
</dbReference>
<dbReference type="AlphaFoldDB" id="D8GSQ0"/>
<dbReference type="STRING" id="748727.CLJU_c14020"/>
<keyword evidence="1" id="KW-0812">Transmembrane</keyword>
<protein>
    <submittedName>
        <fullName evidence="2">Putative major facility transporter</fullName>
    </submittedName>
</protein>
<feature type="transmembrane region" description="Helical" evidence="1">
    <location>
        <begin position="47"/>
        <end position="68"/>
    </location>
</feature>
<dbReference type="SUPFAM" id="SSF103473">
    <property type="entry name" value="MFS general substrate transporter"/>
    <property type="match status" value="1"/>
</dbReference>
<feature type="transmembrane region" description="Helical" evidence="1">
    <location>
        <begin position="17"/>
        <end position="40"/>
    </location>
</feature>
<dbReference type="InterPro" id="IPR036259">
    <property type="entry name" value="MFS_trans_sf"/>
</dbReference>
<dbReference type="Proteomes" id="UP000001656">
    <property type="component" value="Chromosome"/>
</dbReference>
<evidence type="ECO:0000256" key="1">
    <source>
        <dbReference type="SAM" id="Phobius"/>
    </source>
</evidence>
<gene>
    <name evidence="2" type="ordered locus">CLJU_c14020</name>
</gene>
<accession>D8GSQ0</accession>
<dbReference type="OrthoDB" id="9763297at2"/>
<dbReference type="KEGG" id="clj:CLJU_c14020"/>
<keyword evidence="1" id="KW-0472">Membrane</keyword>
<organism evidence="2 3">
    <name type="scientific">Clostridium ljungdahlii (strain ATCC 55383 / DSM 13528 / PETC)</name>
    <dbReference type="NCBI Taxonomy" id="748727"/>
    <lineage>
        <taxon>Bacteria</taxon>
        <taxon>Bacillati</taxon>
        <taxon>Bacillota</taxon>
        <taxon>Clostridia</taxon>
        <taxon>Eubacteriales</taxon>
        <taxon>Clostridiaceae</taxon>
        <taxon>Clostridium</taxon>
    </lineage>
</organism>
<keyword evidence="1" id="KW-1133">Transmembrane helix</keyword>
<proteinExistence type="predicted"/>
<sequence>MNVNLQRMVPIEMRTRFFSIIGVFCLGAVPFGSLICRFVLSKFAYQYVLFIVVTIFLIATLIFMARAVPKVYEPNALKVQI</sequence>
<dbReference type="EMBL" id="CP001666">
    <property type="protein sequence ID" value="ADK14470.1"/>
    <property type="molecule type" value="Genomic_DNA"/>
</dbReference>